<dbReference type="GO" id="GO:0033700">
    <property type="term" value="P:phospholipid efflux"/>
    <property type="evidence" value="ECO:0007669"/>
    <property type="project" value="TreeGrafter"/>
</dbReference>
<dbReference type="GO" id="GO:0005543">
    <property type="term" value="F:phospholipid binding"/>
    <property type="evidence" value="ECO:0007669"/>
    <property type="project" value="TreeGrafter"/>
</dbReference>
<accession>A0A6J2W2J2</accession>
<comment type="function">
    <text evidence="13">Participates in the reverse transport of cholesterol from tissues to the liver for excretion by promoting cholesterol efflux from tissues and by acting as a cofactor for the lecithin cholesterol acyltransferase (LCAT).</text>
</comment>
<dbReference type="FunFam" id="1.20.120.20:FF:000007">
    <property type="entry name" value="Apolipoprotein A-IV a"/>
    <property type="match status" value="1"/>
</dbReference>
<evidence type="ECO:0000256" key="12">
    <source>
        <dbReference type="ARBA" id="ARBA00023221"/>
    </source>
</evidence>
<evidence type="ECO:0000256" key="2">
    <source>
        <dbReference type="ARBA" id="ARBA00008788"/>
    </source>
</evidence>
<dbReference type="GO" id="GO:0033344">
    <property type="term" value="P:cholesterol efflux"/>
    <property type="evidence" value="ECO:0007669"/>
    <property type="project" value="TreeGrafter"/>
</dbReference>
<feature type="chain" id="PRO_5026818948" evidence="14">
    <location>
        <begin position="21"/>
        <end position="262"/>
    </location>
</feature>
<dbReference type="InterPro" id="IPR000074">
    <property type="entry name" value="ApoA_E"/>
</dbReference>
<reference evidence="16" key="1">
    <citation type="submission" date="2025-08" db="UniProtKB">
        <authorList>
            <consortium name="RefSeq"/>
        </authorList>
    </citation>
    <scope>IDENTIFICATION</scope>
</reference>
<keyword evidence="7" id="KW-0677">Repeat</keyword>
<evidence type="ECO:0000256" key="6">
    <source>
        <dbReference type="ARBA" id="ARBA00022729"/>
    </source>
</evidence>
<feature type="signal peptide" evidence="14">
    <location>
        <begin position="1"/>
        <end position="20"/>
    </location>
</feature>
<gene>
    <name evidence="16" type="primary">apoa1a</name>
</gene>
<evidence type="ECO:0000256" key="3">
    <source>
        <dbReference type="ARBA" id="ARBA00022448"/>
    </source>
</evidence>
<proteinExistence type="inferred from homology"/>
<evidence type="ECO:0000256" key="1">
    <source>
        <dbReference type="ARBA" id="ARBA00004613"/>
    </source>
</evidence>
<dbReference type="RefSeq" id="XP_030637566.1">
    <property type="nucleotide sequence ID" value="XM_030781706.1"/>
</dbReference>
<evidence type="ECO:0000313" key="16">
    <source>
        <dbReference type="RefSeq" id="XP_030637566.1"/>
    </source>
</evidence>
<keyword evidence="9" id="KW-0445">Lipid transport</keyword>
<dbReference type="Gene3D" id="1.20.120.20">
    <property type="entry name" value="Apolipoprotein"/>
    <property type="match status" value="2"/>
</dbReference>
<evidence type="ECO:0000256" key="9">
    <source>
        <dbReference type="ARBA" id="ARBA00023055"/>
    </source>
</evidence>
<dbReference type="GeneID" id="115818349"/>
<evidence type="ECO:0000256" key="11">
    <source>
        <dbReference type="ARBA" id="ARBA00023166"/>
    </source>
</evidence>
<dbReference type="Proteomes" id="UP000504632">
    <property type="component" value="Chromosome 8"/>
</dbReference>
<sequence>MKFVALALTLLLAVGSQARALQADAPSQLEHYKAAAMVYLSQVKESAQRALDHLDGTEYEQYKMRLSESLDKLQTYAQTAAHTLTPYGDAFAGQFMEATHHMRERVMADVEDLRTKLEPHRAELQQVLHKHAEEYRQKLEPIFQEYVTKNREEMEALRAKLHPLVEEMRQKVEANLEETKSKMVPMVEAVRAKLTERLEELRTMAAPYAAEYKEQLMKVVGEVREKVGPHAQDLHTHLEPYMEDLKTRFMAIYDTVANALKQ</sequence>
<keyword evidence="5" id="KW-0153">Cholesterol metabolism</keyword>
<dbReference type="AlphaFoldDB" id="A0A6J2W2J2"/>
<dbReference type="Pfam" id="PF01442">
    <property type="entry name" value="Apolipoprotein"/>
    <property type="match status" value="1"/>
</dbReference>
<dbReference type="GO" id="GO:0120020">
    <property type="term" value="F:cholesterol transfer activity"/>
    <property type="evidence" value="ECO:0007669"/>
    <property type="project" value="TreeGrafter"/>
</dbReference>
<evidence type="ECO:0000256" key="8">
    <source>
        <dbReference type="ARBA" id="ARBA00022850"/>
    </source>
</evidence>
<keyword evidence="12" id="KW-0753">Steroid metabolism</keyword>
<dbReference type="GO" id="GO:0034361">
    <property type="term" value="C:very-low-density lipoprotein particle"/>
    <property type="evidence" value="ECO:0007669"/>
    <property type="project" value="TreeGrafter"/>
</dbReference>
<dbReference type="GO" id="GO:0060228">
    <property type="term" value="F:phosphatidylcholine-sterol O-acyltransferase activator activity"/>
    <property type="evidence" value="ECO:0007669"/>
    <property type="project" value="TreeGrafter"/>
</dbReference>
<dbReference type="GO" id="GO:0034364">
    <property type="term" value="C:high-density lipoprotein particle"/>
    <property type="evidence" value="ECO:0007669"/>
    <property type="project" value="UniProtKB-KW"/>
</dbReference>
<keyword evidence="10" id="KW-0443">Lipid metabolism</keyword>
<keyword evidence="6 14" id="KW-0732">Signal</keyword>
<evidence type="ECO:0000256" key="4">
    <source>
        <dbReference type="ARBA" id="ARBA00022525"/>
    </source>
</evidence>
<name>A0A6J2W2J2_CHACN</name>
<dbReference type="FunCoup" id="A0A6J2W2J2">
    <property type="interactions" value="45"/>
</dbReference>
<evidence type="ECO:0000256" key="14">
    <source>
        <dbReference type="SAM" id="SignalP"/>
    </source>
</evidence>
<evidence type="ECO:0000256" key="5">
    <source>
        <dbReference type="ARBA" id="ARBA00022548"/>
    </source>
</evidence>
<dbReference type="SUPFAM" id="SSF58113">
    <property type="entry name" value="Apolipoprotein A-I"/>
    <property type="match status" value="1"/>
</dbReference>
<dbReference type="GO" id="GO:0034362">
    <property type="term" value="C:low-density lipoprotein particle"/>
    <property type="evidence" value="ECO:0007669"/>
    <property type="project" value="TreeGrafter"/>
</dbReference>
<dbReference type="CTD" id="30355"/>
<dbReference type="GO" id="GO:0008203">
    <property type="term" value="P:cholesterol metabolic process"/>
    <property type="evidence" value="ECO:0007669"/>
    <property type="project" value="UniProtKB-KW"/>
</dbReference>
<dbReference type="GO" id="GO:0055090">
    <property type="term" value="P:acylglycerol homeostasis"/>
    <property type="evidence" value="ECO:0007669"/>
    <property type="project" value="TreeGrafter"/>
</dbReference>
<comment type="similarity">
    <text evidence="2">Belongs to the apolipoprotein A1/A4/E family.</text>
</comment>
<protein>
    <submittedName>
        <fullName evidence="16">Apolipoprotein A-Ia</fullName>
    </submittedName>
</protein>
<evidence type="ECO:0000256" key="7">
    <source>
        <dbReference type="ARBA" id="ARBA00022737"/>
    </source>
</evidence>
<dbReference type="GO" id="GO:0042157">
    <property type="term" value="P:lipoprotein metabolic process"/>
    <property type="evidence" value="ECO:0007669"/>
    <property type="project" value="InterPro"/>
</dbReference>
<evidence type="ECO:0000256" key="13">
    <source>
        <dbReference type="ARBA" id="ARBA00037506"/>
    </source>
</evidence>
<dbReference type="PANTHER" id="PTHR18976">
    <property type="entry name" value="APOLIPOPROTEIN"/>
    <property type="match status" value="1"/>
</dbReference>
<dbReference type="InParanoid" id="A0A6J2W2J2"/>
<evidence type="ECO:0000313" key="15">
    <source>
        <dbReference type="Proteomes" id="UP000504632"/>
    </source>
</evidence>
<comment type="subcellular location">
    <subcellularLocation>
        <location evidence="1">Secreted</location>
    </subcellularLocation>
</comment>
<keyword evidence="8" id="KW-0345">HDL</keyword>
<keyword evidence="11" id="KW-1207">Sterol metabolism</keyword>
<dbReference type="GO" id="GO:1903561">
    <property type="term" value="C:extracellular vesicle"/>
    <property type="evidence" value="ECO:0007669"/>
    <property type="project" value="TreeGrafter"/>
</dbReference>
<evidence type="ECO:0000256" key="10">
    <source>
        <dbReference type="ARBA" id="ARBA00023098"/>
    </source>
</evidence>
<organism evidence="15 16">
    <name type="scientific">Chanos chanos</name>
    <name type="common">Milkfish</name>
    <name type="synonym">Mugil chanos</name>
    <dbReference type="NCBI Taxonomy" id="29144"/>
    <lineage>
        <taxon>Eukaryota</taxon>
        <taxon>Metazoa</taxon>
        <taxon>Chordata</taxon>
        <taxon>Craniata</taxon>
        <taxon>Vertebrata</taxon>
        <taxon>Euteleostomi</taxon>
        <taxon>Actinopterygii</taxon>
        <taxon>Neopterygii</taxon>
        <taxon>Teleostei</taxon>
        <taxon>Ostariophysi</taxon>
        <taxon>Gonorynchiformes</taxon>
        <taxon>Chanidae</taxon>
        <taxon>Chanos</taxon>
    </lineage>
</organism>
<keyword evidence="3" id="KW-0813">Transport</keyword>
<keyword evidence="15" id="KW-1185">Reference proteome</keyword>
<dbReference type="GO" id="GO:0042627">
    <property type="term" value="C:chylomicron"/>
    <property type="evidence" value="ECO:0007669"/>
    <property type="project" value="TreeGrafter"/>
</dbReference>
<keyword evidence="4" id="KW-0964">Secreted</keyword>
<dbReference type="PANTHER" id="PTHR18976:SF11">
    <property type="entry name" value="APOLIPOPROTEIN A-I"/>
    <property type="match status" value="1"/>
</dbReference>
<dbReference type="InterPro" id="IPR050163">
    <property type="entry name" value="Apolipoprotein_A1/A4/E"/>
</dbReference>